<dbReference type="SMART" id="SM00530">
    <property type="entry name" value="HTH_XRE"/>
    <property type="match status" value="1"/>
</dbReference>
<dbReference type="RefSeq" id="WP_390320493.1">
    <property type="nucleotide sequence ID" value="NZ_JBHSPB010000023.1"/>
</dbReference>
<feature type="domain" description="HTH cro/C1-type" evidence="1">
    <location>
        <begin position="36"/>
        <end position="79"/>
    </location>
</feature>
<keyword evidence="3" id="KW-1185">Reference proteome</keyword>
<accession>A0ABW0Z5H0</accession>
<dbReference type="CDD" id="cd00093">
    <property type="entry name" value="HTH_XRE"/>
    <property type="match status" value="1"/>
</dbReference>
<sequence>MTEDDNSVVHEADETGWEIDPADESALLMVATGRQIELWREDRGMTRVDLAEAMGYTANFIYRVEKGLRIPRPEFLDRLDEELEAGGKISAMKQDLAQARYPKKIRNIVRLERDAVEICTYNNCVIDGLLQTEDYVRAVLRTRRPPFREEELERRLSDRLARQKLLHTPTAVPFFSYVLCESTLRRPIGGRMVMRKQLEHLLEISQLRNVDLQVLPLNRAENSGLDGPFRLLKLKDGKMVGLYGVQLTNRVVTDVNETQTLDLRYGAVRAQALTPRESLSLIEKALGDT</sequence>
<dbReference type="Proteomes" id="UP001596083">
    <property type="component" value="Unassembled WGS sequence"/>
</dbReference>
<dbReference type="PROSITE" id="PS50943">
    <property type="entry name" value="HTH_CROC1"/>
    <property type="match status" value="1"/>
</dbReference>
<gene>
    <name evidence="2" type="ORF">ACFP1Z_28240</name>
</gene>
<dbReference type="Pfam" id="PF19054">
    <property type="entry name" value="DUF5753"/>
    <property type="match status" value="1"/>
</dbReference>
<dbReference type="InterPro" id="IPR010982">
    <property type="entry name" value="Lambda_DNA-bd_dom_sf"/>
</dbReference>
<dbReference type="Gene3D" id="1.10.260.40">
    <property type="entry name" value="lambda repressor-like DNA-binding domains"/>
    <property type="match status" value="1"/>
</dbReference>
<reference evidence="3" key="1">
    <citation type="journal article" date="2019" name="Int. J. Syst. Evol. Microbiol.">
        <title>The Global Catalogue of Microorganisms (GCM) 10K type strain sequencing project: providing services to taxonomists for standard genome sequencing and annotation.</title>
        <authorList>
            <consortium name="The Broad Institute Genomics Platform"/>
            <consortium name="The Broad Institute Genome Sequencing Center for Infectious Disease"/>
            <person name="Wu L."/>
            <person name="Ma J."/>
        </authorList>
    </citation>
    <scope>NUCLEOTIDE SEQUENCE [LARGE SCALE GENOMIC DNA]</scope>
    <source>
        <strain evidence="3">CGMCC 4.7304</strain>
    </source>
</reference>
<dbReference type="Pfam" id="PF13560">
    <property type="entry name" value="HTH_31"/>
    <property type="match status" value="1"/>
</dbReference>
<organism evidence="2 3">
    <name type="scientific">Streptomyces gamaensis</name>
    <dbReference type="NCBI Taxonomy" id="1763542"/>
    <lineage>
        <taxon>Bacteria</taxon>
        <taxon>Bacillati</taxon>
        <taxon>Actinomycetota</taxon>
        <taxon>Actinomycetes</taxon>
        <taxon>Kitasatosporales</taxon>
        <taxon>Streptomycetaceae</taxon>
        <taxon>Streptomyces</taxon>
    </lineage>
</organism>
<evidence type="ECO:0000313" key="3">
    <source>
        <dbReference type="Proteomes" id="UP001596083"/>
    </source>
</evidence>
<dbReference type="InterPro" id="IPR043917">
    <property type="entry name" value="DUF5753"/>
</dbReference>
<proteinExistence type="predicted"/>
<evidence type="ECO:0000313" key="2">
    <source>
        <dbReference type="EMBL" id="MFC5724064.1"/>
    </source>
</evidence>
<name>A0ABW0Z5H0_9ACTN</name>
<evidence type="ECO:0000259" key="1">
    <source>
        <dbReference type="PROSITE" id="PS50943"/>
    </source>
</evidence>
<dbReference type="SUPFAM" id="SSF47413">
    <property type="entry name" value="lambda repressor-like DNA-binding domains"/>
    <property type="match status" value="1"/>
</dbReference>
<protein>
    <submittedName>
        <fullName evidence="2">Helix-turn-helix domain-containing protein</fullName>
    </submittedName>
</protein>
<comment type="caution">
    <text evidence="2">The sequence shown here is derived from an EMBL/GenBank/DDBJ whole genome shotgun (WGS) entry which is preliminary data.</text>
</comment>
<dbReference type="EMBL" id="JBHSPB010000023">
    <property type="protein sequence ID" value="MFC5724064.1"/>
    <property type="molecule type" value="Genomic_DNA"/>
</dbReference>
<dbReference type="InterPro" id="IPR001387">
    <property type="entry name" value="Cro/C1-type_HTH"/>
</dbReference>